<accession>A0AAV2D8M8</accession>
<proteinExistence type="predicted"/>
<dbReference type="PROSITE" id="PS50059">
    <property type="entry name" value="FKBP_PPIASE"/>
    <property type="match status" value="1"/>
</dbReference>
<evidence type="ECO:0000256" key="3">
    <source>
        <dbReference type="ARBA" id="ARBA00023110"/>
    </source>
</evidence>
<dbReference type="EC" id="5.2.1.8" evidence="2 5"/>
<organism evidence="8 9">
    <name type="scientific">Linum trigynum</name>
    <dbReference type="NCBI Taxonomy" id="586398"/>
    <lineage>
        <taxon>Eukaryota</taxon>
        <taxon>Viridiplantae</taxon>
        <taxon>Streptophyta</taxon>
        <taxon>Embryophyta</taxon>
        <taxon>Tracheophyta</taxon>
        <taxon>Spermatophyta</taxon>
        <taxon>Magnoliopsida</taxon>
        <taxon>eudicotyledons</taxon>
        <taxon>Gunneridae</taxon>
        <taxon>Pentapetalae</taxon>
        <taxon>rosids</taxon>
        <taxon>fabids</taxon>
        <taxon>Malpighiales</taxon>
        <taxon>Linaceae</taxon>
        <taxon>Linum</taxon>
    </lineage>
</organism>
<dbReference type="SUPFAM" id="SSF54534">
    <property type="entry name" value="FKBP-like"/>
    <property type="match status" value="1"/>
</dbReference>
<evidence type="ECO:0000256" key="6">
    <source>
        <dbReference type="SAM" id="MobiDB-lite"/>
    </source>
</evidence>
<reference evidence="8 9" key="1">
    <citation type="submission" date="2024-04" db="EMBL/GenBank/DDBJ databases">
        <authorList>
            <person name="Fracassetti M."/>
        </authorList>
    </citation>
    <scope>NUCLEOTIDE SEQUENCE [LARGE SCALE GENOMIC DNA]</scope>
</reference>
<dbReference type="EMBL" id="OZ034815">
    <property type="protein sequence ID" value="CAL1369551.1"/>
    <property type="molecule type" value="Genomic_DNA"/>
</dbReference>
<evidence type="ECO:0000256" key="5">
    <source>
        <dbReference type="PROSITE-ProRule" id="PRU00277"/>
    </source>
</evidence>
<protein>
    <recommendedName>
        <fullName evidence="2 5">peptidylprolyl isomerase</fullName>
        <ecNumber evidence="2 5">5.2.1.8</ecNumber>
    </recommendedName>
</protein>
<dbReference type="Gene3D" id="3.10.50.40">
    <property type="match status" value="1"/>
</dbReference>
<keyword evidence="4 5" id="KW-0413">Isomerase</keyword>
<evidence type="ECO:0000313" key="9">
    <source>
        <dbReference type="Proteomes" id="UP001497516"/>
    </source>
</evidence>
<evidence type="ECO:0000256" key="2">
    <source>
        <dbReference type="ARBA" id="ARBA00013194"/>
    </source>
</evidence>
<sequence>MLPSWPQEADESVAFSVVGKRSIHLSGYIATEERDYLPDGYESDTREDIGDAESDDESSEFGCHDDEDANCDFNMFHSSPVTDSGGMRIGDKRRITIPPKLRYGPKGAGNMIPPNAWLVFDVELMVIL</sequence>
<feature type="region of interest" description="Disordered" evidence="6">
    <location>
        <begin position="36"/>
        <end position="64"/>
    </location>
</feature>
<feature type="compositionally biased region" description="Basic and acidic residues" evidence="6">
    <location>
        <begin position="36"/>
        <end position="49"/>
    </location>
</feature>
<dbReference type="InterPro" id="IPR001179">
    <property type="entry name" value="PPIase_FKBP_dom"/>
</dbReference>
<dbReference type="InterPro" id="IPR046357">
    <property type="entry name" value="PPIase_dom_sf"/>
</dbReference>
<keyword evidence="9" id="KW-1185">Reference proteome</keyword>
<evidence type="ECO:0000256" key="4">
    <source>
        <dbReference type="ARBA" id="ARBA00023235"/>
    </source>
</evidence>
<evidence type="ECO:0000256" key="1">
    <source>
        <dbReference type="ARBA" id="ARBA00000971"/>
    </source>
</evidence>
<name>A0AAV2D8M8_9ROSI</name>
<comment type="catalytic activity">
    <reaction evidence="1 5">
        <text>[protein]-peptidylproline (omega=180) = [protein]-peptidylproline (omega=0)</text>
        <dbReference type="Rhea" id="RHEA:16237"/>
        <dbReference type="Rhea" id="RHEA-COMP:10747"/>
        <dbReference type="Rhea" id="RHEA-COMP:10748"/>
        <dbReference type="ChEBI" id="CHEBI:83833"/>
        <dbReference type="ChEBI" id="CHEBI:83834"/>
        <dbReference type="EC" id="5.2.1.8"/>
    </reaction>
</comment>
<evidence type="ECO:0000313" key="8">
    <source>
        <dbReference type="EMBL" id="CAL1369551.1"/>
    </source>
</evidence>
<dbReference type="Proteomes" id="UP001497516">
    <property type="component" value="Chromosome 2"/>
</dbReference>
<evidence type="ECO:0000259" key="7">
    <source>
        <dbReference type="PROSITE" id="PS50059"/>
    </source>
</evidence>
<dbReference type="AlphaFoldDB" id="A0AAV2D8M8"/>
<dbReference type="PANTHER" id="PTHR43811">
    <property type="entry name" value="FKBP-TYPE PEPTIDYL-PROLYL CIS-TRANS ISOMERASE FKPA"/>
    <property type="match status" value="1"/>
</dbReference>
<feature type="domain" description="PPIase FKBP-type" evidence="7">
    <location>
        <begin position="18"/>
        <end position="128"/>
    </location>
</feature>
<gene>
    <name evidence="8" type="ORF">LTRI10_LOCUS12104</name>
</gene>
<dbReference type="GO" id="GO:0003755">
    <property type="term" value="F:peptidyl-prolyl cis-trans isomerase activity"/>
    <property type="evidence" value="ECO:0007669"/>
    <property type="project" value="UniProtKB-KW"/>
</dbReference>
<dbReference type="PANTHER" id="PTHR43811:SF19">
    <property type="entry name" value="39 KDA FK506-BINDING NUCLEAR PROTEIN"/>
    <property type="match status" value="1"/>
</dbReference>
<keyword evidence="3 5" id="KW-0697">Rotamase</keyword>
<dbReference type="Pfam" id="PF00254">
    <property type="entry name" value="FKBP_C"/>
    <property type="match status" value="1"/>
</dbReference>
<feature type="compositionally biased region" description="Acidic residues" evidence="6">
    <location>
        <begin position="50"/>
        <end position="64"/>
    </location>
</feature>